<name>A0A9W6PWS0_9ACTN</name>
<dbReference type="AlphaFoldDB" id="A0A9W6PWS0"/>
<dbReference type="Pfam" id="PF00027">
    <property type="entry name" value="cNMP_binding"/>
    <property type="match status" value="1"/>
</dbReference>
<sequence length="438" mass="47585">MTSPHTHRHDPDAIVTRPPLRPIDGRHPRQAVRGCSHIAAAAPHTEVHPDTDREFWGALTHDERQAFAAYAEPVLLPVGHVLWREGDVADQVLVIQSGWVKISVRRGRHEHVIAVRGPGALIGERAAMQVRRRSATVVVMATVHAMRLATTAFAAILAEHPRILRVVEAQMYDRLTEGGDSSVCFHGFPRTAAAASVPSPQDAHDASETPTDSAAATAGFARATPTYTAPDAVAAPAPVADIRAGQNCTILYTDIVRFSGAHRTDDDRLVVRRVMYELLRGALEESGVPWEPCHHEDRGDGALVIVPAEIPTRCVVDPMLALLTARLHRHNRDADKGTRFQLRVALHVGPVVPDEQGVSGLAIIQTARLLDAPVLKDWMDRTQADVGVIASSYVYEFVIAHAPGLVNPASYQRVICKVKDAELTGWMHLSSATFPPAA</sequence>
<dbReference type="GO" id="GO:0003700">
    <property type="term" value="F:DNA-binding transcription factor activity"/>
    <property type="evidence" value="ECO:0007669"/>
    <property type="project" value="TreeGrafter"/>
</dbReference>
<evidence type="ECO:0000313" key="3">
    <source>
        <dbReference type="EMBL" id="GLW64328.1"/>
    </source>
</evidence>
<feature type="domain" description="Cyclic nucleotide-binding" evidence="2">
    <location>
        <begin position="55"/>
        <end position="174"/>
    </location>
</feature>
<dbReference type="SMART" id="SM00100">
    <property type="entry name" value="cNMP"/>
    <property type="match status" value="1"/>
</dbReference>
<dbReference type="PANTHER" id="PTHR24567:SF74">
    <property type="entry name" value="HTH-TYPE TRANSCRIPTIONAL REGULATOR ARCR"/>
    <property type="match status" value="1"/>
</dbReference>
<dbReference type="Gene3D" id="2.60.120.10">
    <property type="entry name" value="Jelly Rolls"/>
    <property type="match status" value="1"/>
</dbReference>
<reference evidence="3" key="1">
    <citation type="submission" date="2023-02" db="EMBL/GenBank/DDBJ databases">
        <title>Actinomadura rubrobrunea NBRC 14622.</title>
        <authorList>
            <person name="Ichikawa N."/>
            <person name="Sato H."/>
            <person name="Tonouchi N."/>
        </authorList>
    </citation>
    <scope>NUCLEOTIDE SEQUENCE</scope>
    <source>
        <strain evidence="3">NBRC 14622</strain>
    </source>
</reference>
<keyword evidence="4" id="KW-1185">Reference proteome</keyword>
<dbReference type="PANTHER" id="PTHR24567">
    <property type="entry name" value="CRP FAMILY TRANSCRIPTIONAL REGULATORY PROTEIN"/>
    <property type="match status" value="1"/>
</dbReference>
<dbReference type="InterPro" id="IPR018490">
    <property type="entry name" value="cNMP-bd_dom_sf"/>
</dbReference>
<feature type="region of interest" description="Disordered" evidence="1">
    <location>
        <begin position="195"/>
        <end position="214"/>
    </location>
</feature>
<proteinExistence type="predicted"/>
<dbReference type="RefSeq" id="WP_067908892.1">
    <property type="nucleotide sequence ID" value="NZ_BSRZ01000005.1"/>
</dbReference>
<dbReference type="GO" id="GO:0005829">
    <property type="term" value="C:cytosol"/>
    <property type="evidence" value="ECO:0007669"/>
    <property type="project" value="TreeGrafter"/>
</dbReference>
<evidence type="ECO:0000256" key="1">
    <source>
        <dbReference type="SAM" id="MobiDB-lite"/>
    </source>
</evidence>
<dbReference type="InterPro" id="IPR014710">
    <property type="entry name" value="RmlC-like_jellyroll"/>
</dbReference>
<dbReference type="PROSITE" id="PS50042">
    <property type="entry name" value="CNMP_BINDING_3"/>
    <property type="match status" value="1"/>
</dbReference>
<dbReference type="Proteomes" id="UP001165124">
    <property type="component" value="Unassembled WGS sequence"/>
</dbReference>
<dbReference type="EMBL" id="BSRZ01000005">
    <property type="protein sequence ID" value="GLW64328.1"/>
    <property type="molecule type" value="Genomic_DNA"/>
</dbReference>
<feature type="region of interest" description="Disordered" evidence="1">
    <location>
        <begin position="1"/>
        <end position="24"/>
    </location>
</feature>
<dbReference type="InterPro" id="IPR050397">
    <property type="entry name" value="Env_Response_Regulators"/>
</dbReference>
<dbReference type="SUPFAM" id="SSF55073">
    <property type="entry name" value="Nucleotide cyclase"/>
    <property type="match status" value="1"/>
</dbReference>
<gene>
    <name evidence="3" type="ORF">Arub01_25720</name>
</gene>
<dbReference type="SUPFAM" id="SSF51206">
    <property type="entry name" value="cAMP-binding domain-like"/>
    <property type="match status" value="1"/>
</dbReference>
<dbReference type="InterPro" id="IPR029787">
    <property type="entry name" value="Nucleotide_cyclase"/>
</dbReference>
<dbReference type="Gene3D" id="3.30.70.1230">
    <property type="entry name" value="Nucleotide cyclase"/>
    <property type="match status" value="1"/>
</dbReference>
<dbReference type="CDD" id="cd00038">
    <property type="entry name" value="CAP_ED"/>
    <property type="match status" value="1"/>
</dbReference>
<comment type="caution">
    <text evidence="3">The sequence shown here is derived from an EMBL/GenBank/DDBJ whole genome shotgun (WGS) entry which is preliminary data.</text>
</comment>
<organism evidence="3 4">
    <name type="scientific">Actinomadura rubrobrunea</name>
    <dbReference type="NCBI Taxonomy" id="115335"/>
    <lineage>
        <taxon>Bacteria</taxon>
        <taxon>Bacillati</taxon>
        <taxon>Actinomycetota</taxon>
        <taxon>Actinomycetes</taxon>
        <taxon>Streptosporangiales</taxon>
        <taxon>Thermomonosporaceae</taxon>
        <taxon>Actinomadura</taxon>
    </lineage>
</organism>
<evidence type="ECO:0000259" key="2">
    <source>
        <dbReference type="PROSITE" id="PS50042"/>
    </source>
</evidence>
<protein>
    <recommendedName>
        <fullName evidence="2">Cyclic nucleotide-binding domain-containing protein</fullName>
    </recommendedName>
</protein>
<accession>A0A9W6PWS0</accession>
<evidence type="ECO:0000313" key="4">
    <source>
        <dbReference type="Proteomes" id="UP001165124"/>
    </source>
</evidence>
<dbReference type="InterPro" id="IPR000595">
    <property type="entry name" value="cNMP-bd_dom"/>
</dbReference>